<name>A0A2S9GSN4_9BURK</name>
<evidence type="ECO:0000313" key="3">
    <source>
        <dbReference type="EMBL" id="PRC90727.1"/>
    </source>
</evidence>
<feature type="signal peptide" evidence="1">
    <location>
        <begin position="1"/>
        <end position="21"/>
    </location>
</feature>
<protein>
    <submittedName>
        <fullName evidence="3">Heavy-metal-associated domain</fullName>
    </submittedName>
</protein>
<dbReference type="RefSeq" id="WP_105534278.1">
    <property type="nucleotide sequence ID" value="NZ_PUGF01000037.1"/>
</dbReference>
<gene>
    <name evidence="3" type="ORF">S2091_4553</name>
</gene>
<evidence type="ECO:0000256" key="1">
    <source>
        <dbReference type="SAM" id="SignalP"/>
    </source>
</evidence>
<organism evidence="3 4">
    <name type="scientific">Solimicrobium silvestre</name>
    <dbReference type="NCBI Taxonomy" id="2099400"/>
    <lineage>
        <taxon>Bacteria</taxon>
        <taxon>Pseudomonadati</taxon>
        <taxon>Pseudomonadota</taxon>
        <taxon>Betaproteobacteria</taxon>
        <taxon>Burkholderiales</taxon>
        <taxon>Oxalobacteraceae</taxon>
        <taxon>Solimicrobium</taxon>
    </lineage>
</organism>
<dbReference type="OrthoDB" id="5513217at2"/>
<reference evidence="3 4" key="1">
    <citation type="submission" date="2018-02" db="EMBL/GenBank/DDBJ databases">
        <title>Solimicrobium silvestre gen. nov., sp. nov., isolated from alpine forest soil.</title>
        <authorList>
            <person name="Margesin R."/>
            <person name="Albuquerque L."/>
            <person name="Zhang D.-C."/>
            <person name="Froufe H.J.C."/>
            <person name="Severino R."/>
            <person name="Roxo I."/>
            <person name="Egas C."/>
            <person name="Da Costa M.S."/>
        </authorList>
    </citation>
    <scope>NUCLEOTIDE SEQUENCE [LARGE SCALE GENOMIC DNA]</scope>
    <source>
        <strain evidence="3 4">S20-91</strain>
    </source>
</reference>
<dbReference type="InterPro" id="IPR006121">
    <property type="entry name" value="HMA_dom"/>
</dbReference>
<dbReference type="CDD" id="cd00371">
    <property type="entry name" value="HMA"/>
    <property type="match status" value="1"/>
</dbReference>
<dbReference type="GO" id="GO:0046872">
    <property type="term" value="F:metal ion binding"/>
    <property type="evidence" value="ECO:0007669"/>
    <property type="project" value="InterPro"/>
</dbReference>
<evidence type="ECO:0000259" key="2">
    <source>
        <dbReference type="PROSITE" id="PS50846"/>
    </source>
</evidence>
<dbReference type="SUPFAM" id="SSF55008">
    <property type="entry name" value="HMA, heavy metal-associated domain"/>
    <property type="match status" value="1"/>
</dbReference>
<evidence type="ECO:0000313" key="4">
    <source>
        <dbReference type="Proteomes" id="UP000237839"/>
    </source>
</evidence>
<dbReference type="EMBL" id="PUGF01000037">
    <property type="protein sequence ID" value="PRC90727.1"/>
    <property type="molecule type" value="Genomic_DNA"/>
</dbReference>
<dbReference type="InterPro" id="IPR036163">
    <property type="entry name" value="HMA_dom_sf"/>
</dbReference>
<dbReference type="Proteomes" id="UP000237839">
    <property type="component" value="Unassembled WGS sequence"/>
</dbReference>
<accession>A0A2S9GSN4</accession>
<dbReference type="PROSITE" id="PS50846">
    <property type="entry name" value="HMA_2"/>
    <property type="match status" value="1"/>
</dbReference>
<dbReference type="AlphaFoldDB" id="A0A2S9GSN4"/>
<feature type="domain" description="HMA" evidence="2">
    <location>
        <begin position="24"/>
        <end position="91"/>
    </location>
</feature>
<dbReference type="Pfam" id="PF00403">
    <property type="entry name" value="HMA"/>
    <property type="match status" value="1"/>
</dbReference>
<feature type="chain" id="PRO_5015603197" evidence="1">
    <location>
        <begin position="22"/>
        <end position="110"/>
    </location>
</feature>
<sequence length="110" mass="11990">MKKIIGTVILATIVMANTAQAAVQTIKAEVNGMVCAFCAQGIDKKLRELPQIKAVYVNLKHKIVAVELKEDQTLSESTVKDVVKNAGYDVVNIQTVDQTAQQIKESFGKD</sequence>
<proteinExistence type="predicted"/>
<comment type="caution">
    <text evidence="3">The sequence shown here is derived from an EMBL/GenBank/DDBJ whole genome shotgun (WGS) entry which is preliminary data.</text>
</comment>
<keyword evidence="1" id="KW-0732">Signal</keyword>
<dbReference type="Gene3D" id="3.30.70.100">
    <property type="match status" value="1"/>
</dbReference>
<keyword evidence="4" id="KW-1185">Reference proteome</keyword>